<feature type="transmembrane region" description="Helical" evidence="10">
    <location>
        <begin position="421"/>
        <end position="443"/>
    </location>
</feature>
<dbReference type="Proteomes" id="UP000254720">
    <property type="component" value="Unassembled WGS sequence"/>
</dbReference>
<evidence type="ECO:0000256" key="4">
    <source>
        <dbReference type="ARBA" id="ARBA00022692"/>
    </source>
</evidence>
<evidence type="ECO:0000256" key="3">
    <source>
        <dbReference type="ARBA" id="ARBA00019906"/>
    </source>
</evidence>
<feature type="transmembrane region" description="Helical" evidence="10">
    <location>
        <begin position="343"/>
        <end position="363"/>
    </location>
</feature>
<feature type="transmembrane region" description="Helical" evidence="10">
    <location>
        <begin position="85"/>
        <end position="106"/>
    </location>
</feature>
<comment type="subcellular location">
    <subcellularLocation>
        <location evidence="1">Endomembrane system</location>
        <topology evidence="1">Multi-pass membrane protein</topology>
    </subcellularLocation>
    <subcellularLocation>
        <location evidence="9">Membrane</location>
        <topology evidence="9">Multi-pass membrane protein</topology>
    </subcellularLocation>
</comment>
<feature type="transmembrane region" description="Helical" evidence="10">
    <location>
        <begin position="6"/>
        <end position="24"/>
    </location>
</feature>
<dbReference type="PRINTS" id="PR01437">
    <property type="entry name" value="NUOXDRDTASE4"/>
</dbReference>
<reference evidence="12 13" key="1">
    <citation type="submission" date="2018-07" db="EMBL/GenBank/DDBJ databases">
        <title>Genomic Encyclopedia of Type Strains, Phase IV (KMG-IV): sequencing the most valuable type-strain genomes for metagenomic binning, comparative biology and taxonomic classification.</title>
        <authorList>
            <person name="Goeker M."/>
        </authorList>
    </citation>
    <scope>NUCLEOTIDE SEQUENCE [LARGE SCALE GENOMIC DNA]</scope>
    <source>
        <strain evidence="12 13">DSM 16500</strain>
    </source>
</reference>
<feature type="domain" description="NADH:quinone oxidoreductase/Mrp antiporter transmembrane" evidence="11">
    <location>
        <begin position="133"/>
        <end position="431"/>
    </location>
</feature>
<evidence type="ECO:0000313" key="13">
    <source>
        <dbReference type="Proteomes" id="UP000254720"/>
    </source>
</evidence>
<evidence type="ECO:0000256" key="7">
    <source>
        <dbReference type="ARBA" id="ARBA00031584"/>
    </source>
</evidence>
<proteinExistence type="inferred from homology"/>
<keyword evidence="6 10" id="KW-0472">Membrane</keyword>
<dbReference type="OrthoDB" id="9768329at2"/>
<feature type="transmembrane region" description="Helical" evidence="10">
    <location>
        <begin position="384"/>
        <end position="401"/>
    </location>
</feature>
<evidence type="ECO:0000256" key="2">
    <source>
        <dbReference type="ARBA" id="ARBA00009025"/>
    </source>
</evidence>
<dbReference type="NCBIfam" id="NF004501">
    <property type="entry name" value="PRK05846.1-5"/>
    <property type="match status" value="1"/>
</dbReference>
<dbReference type="GO" id="GO:0042773">
    <property type="term" value="P:ATP synthesis coupled electron transport"/>
    <property type="evidence" value="ECO:0007669"/>
    <property type="project" value="InterPro"/>
</dbReference>
<dbReference type="GO" id="GO:0048039">
    <property type="term" value="F:ubiquinone binding"/>
    <property type="evidence" value="ECO:0007669"/>
    <property type="project" value="TreeGrafter"/>
</dbReference>
<accession>A0A370GTA3</accession>
<comment type="similarity">
    <text evidence="2">Belongs to the complex I subunit 4 family.</text>
</comment>
<dbReference type="GO" id="GO:0008137">
    <property type="term" value="F:NADH dehydrogenase (ubiquinone) activity"/>
    <property type="evidence" value="ECO:0007669"/>
    <property type="project" value="InterPro"/>
</dbReference>
<dbReference type="PANTHER" id="PTHR43507">
    <property type="entry name" value="NADH-UBIQUINONE OXIDOREDUCTASE CHAIN 4"/>
    <property type="match status" value="1"/>
</dbReference>
<evidence type="ECO:0000256" key="6">
    <source>
        <dbReference type="ARBA" id="ARBA00023136"/>
    </source>
</evidence>
<feature type="transmembrane region" description="Helical" evidence="10">
    <location>
        <begin position="113"/>
        <end position="131"/>
    </location>
</feature>
<dbReference type="GO" id="GO:0003954">
    <property type="term" value="F:NADH dehydrogenase activity"/>
    <property type="evidence" value="ECO:0007669"/>
    <property type="project" value="TreeGrafter"/>
</dbReference>
<dbReference type="InterPro" id="IPR003918">
    <property type="entry name" value="NADH_UbQ_OxRdtase"/>
</dbReference>
<organism evidence="12 13">
    <name type="scientific">Aquicella lusitana</name>
    <dbReference type="NCBI Taxonomy" id="254246"/>
    <lineage>
        <taxon>Bacteria</taxon>
        <taxon>Pseudomonadati</taxon>
        <taxon>Pseudomonadota</taxon>
        <taxon>Gammaproteobacteria</taxon>
        <taxon>Legionellales</taxon>
        <taxon>Coxiellaceae</taxon>
        <taxon>Aquicella</taxon>
    </lineage>
</organism>
<dbReference type="InterPro" id="IPR010227">
    <property type="entry name" value="NADH_Q_OxRdtase_chainM/4"/>
</dbReference>
<dbReference type="EMBL" id="QQAX01000004">
    <property type="protein sequence ID" value="RDI46917.1"/>
    <property type="molecule type" value="Genomic_DNA"/>
</dbReference>
<feature type="transmembrane region" description="Helical" evidence="10">
    <location>
        <begin position="211"/>
        <end position="230"/>
    </location>
</feature>
<name>A0A370GTA3_9COXI</name>
<evidence type="ECO:0000259" key="11">
    <source>
        <dbReference type="Pfam" id="PF00361"/>
    </source>
</evidence>
<feature type="transmembrane region" description="Helical" evidence="10">
    <location>
        <begin position="242"/>
        <end position="263"/>
    </location>
</feature>
<dbReference type="InterPro" id="IPR001750">
    <property type="entry name" value="ND/Mrp_TM"/>
</dbReference>
<feature type="transmembrane region" description="Helical" evidence="10">
    <location>
        <begin position="303"/>
        <end position="323"/>
    </location>
</feature>
<protein>
    <recommendedName>
        <fullName evidence="3">NADH-quinone oxidoreductase subunit M</fullName>
    </recommendedName>
    <alternativeName>
        <fullName evidence="7">NADH dehydrogenase I subunit M</fullName>
    </alternativeName>
    <alternativeName>
        <fullName evidence="8">NDH-1 subunit M</fullName>
    </alternativeName>
</protein>
<dbReference type="AlphaFoldDB" id="A0A370GTA3"/>
<dbReference type="GO" id="GO:0016020">
    <property type="term" value="C:membrane"/>
    <property type="evidence" value="ECO:0007669"/>
    <property type="project" value="UniProtKB-SubCell"/>
</dbReference>
<keyword evidence="5 10" id="KW-1133">Transmembrane helix</keyword>
<keyword evidence="4 9" id="KW-0812">Transmembrane</keyword>
<dbReference type="GO" id="GO:0012505">
    <property type="term" value="C:endomembrane system"/>
    <property type="evidence" value="ECO:0007669"/>
    <property type="project" value="UniProtKB-SubCell"/>
</dbReference>
<keyword evidence="13" id="KW-1185">Reference proteome</keyword>
<evidence type="ECO:0000256" key="1">
    <source>
        <dbReference type="ARBA" id="ARBA00004127"/>
    </source>
</evidence>
<feature type="transmembrane region" description="Helical" evidence="10">
    <location>
        <begin position="464"/>
        <end position="483"/>
    </location>
</feature>
<gene>
    <name evidence="12" type="ORF">C8D86_10439</name>
</gene>
<comment type="caution">
    <text evidence="12">The sequence shown here is derived from an EMBL/GenBank/DDBJ whole genome shotgun (WGS) entry which is preliminary data.</text>
</comment>
<sequence length="518" mass="57424">MWTQLPILSIVIWLPLIGAVLCLCTGSDKNANIARTIAVIVALASFLLCIPLYLGFDAGRYDMQYVENVLWIRAYKINYALGIDGISLVMVILTNFTGLLVVIAGCHAIKVRVAQYMAAFLVMQGMIVGVFCAMDAILFYVFWEGMLIPMYLSIGMWGSSNRSYASIKFFLFTFLGSILMLVALIYLYNQTGSFMIQDFYGLALSKTTEEWLFFAFLLAFAVKVPMWPVHTWLPDAHTEAPAGGSVVLAALMLKLGIYGFLRFSMPITPIACEKLAWLMIVLSLIAIVYIGLIAIVQSDMKKLIAYSSIAHMGFATLGCFMVYDIVQHMRTLQDAYMSLEGAVIQMVAHAFGSGAMFLGVGLLSERFYNHSRLIKDYGGVANTMPIFAAFFMLFAMSNVGLPGTAGFVGEFMIIMSAFQTHFWVAATASLTLILSASYTLWMYKRVFFGPIANEHVAQFKDITWLEKVNYILLAAGVFFVGLYPQPIIDVLRVTIGHLLLQSMPPGLAMNMPMSVNFA</sequence>
<dbReference type="NCBIfam" id="TIGR01972">
    <property type="entry name" value="NDH_I_M"/>
    <property type="match status" value="1"/>
</dbReference>
<feature type="transmembrane region" description="Helical" evidence="10">
    <location>
        <begin position="36"/>
        <end position="56"/>
    </location>
</feature>
<feature type="transmembrane region" description="Helical" evidence="10">
    <location>
        <begin position="169"/>
        <end position="188"/>
    </location>
</feature>
<dbReference type="RefSeq" id="WP_114833688.1">
    <property type="nucleotide sequence ID" value="NZ_LR699114.1"/>
</dbReference>
<evidence type="ECO:0000256" key="10">
    <source>
        <dbReference type="SAM" id="Phobius"/>
    </source>
</evidence>
<evidence type="ECO:0000256" key="9">
    <source>
        <dbReference type="RuleBase" id="RU000320"/>
    </source>
</evidence>
<evidence type="ECO:0000313" key="12">
    <source>
        <dbReference type="EMBL" id="RDI46917.1"/>
    </source>
</evidence>
<evidence type="ECO:0000256" key="8">
    <source>
        <dbReference type="ARBA" id="ARBA00032798"/>
    </source>
</evidence>
<dbReference type="Pfam" id="PF00361">
    <property type="entry name" value="Proton_antipo_M"/>
    <property type="match status" value="1"/>
</dbReference>
<feature type="transmembrane region" description="Helical" evidence="10">
    <location>
        <begin position="275"/>
        <end position="296"/>
    </location>
</feature>
<dbReference type="PANTHER" id="PTHR43507:SF1">
    <property type="entry name" value="NADH-UBIQUINONE OXIDOREDUCTASE CHAIN 4"/>
    <property type="match status" value="1"/>
</dbReference>
<dbReference type="GO" id="GO:0015990">
    <property type="term" value="P:electron transport coupled proton transport"/>
    <property type="evidence" value="ECO:0007669"/>
    <property type="project" value="TreeGrafter"/>
</dbReference>
<evidence type="ECO:0000256" key="5">
    <source>
        <dbReference type="ARBA" id="ARBA00022989"/>
    </source>
</evidence>